<dbReference type="RefSeq" id="WP_074662618.1">
    <property type="nucleotide sequence ID" value="NZ_MUGV01000023.1"/>
</dbReference>
<gene>
    <name evidence="4" type="ORF">B0A65_14400</name>
</gene>
<evidence type="ECO:0000256" key="1">
    <source>
        <dbReference type="ARBA" id="ARBA00022729"/>
    </source>
</evidence>
<sequence length="1872" mass="196352">MKKTLLCFLFLFTTVFYAQVSDIVHCPGDNNFDLAKQKPLLIGNLNPDETTVSFHLSLTAALNNTNPIANPSNYNAAVGATTIYVRIDNNENITTNSFNIKVVAALNITATHTAILCAGDKSSLTVTATGGVGPYYYALNAGSFSSSPVFTNLSAGVYSIQVLDTGTSCPTTANYTITAPIAVTATSRVLDQNTILITAAGGTAPYQYSLDGLTYQAANYFTNFIPGNYDVRIKDVQGCVAVVKATVAPFLNAAVAIRELDCTGNGNNAQLNITAFGGQAPYLYSVDNGYTYQTFNIFNNLSAGTYSVTVKDALNSVTNPNLITIAQPVAVNGVALVTNATSCTGASMMVHATSGQSPFYYSIDNGQTFTNSNIFNNLTPGNYTFLIKDSKGCVSPPLFNMVQQPPAPLLATASSTPLVCAKDKTILTINATGGQSPYQYAINNGGFTAANTYNVAGGTYFITVKDAVGCIVSIEHIIAQPTPIYPDIVIEGQTLTLNGQAGTAPYQYSVDLAAYQTENVFTNLSAGNHIVHVKDSKGCESYDFIVTIENPSPVTFTYSTIKQADCSGKTQIILAAAGGQGPYYYSLSYSMSGTSYQSGNIFSKVPPGTYYLTVKDALNSVSSTSQIIISPPVAVTATATSTPILCAGETASLTVTALSGEAPFEYSINGGTYTNVNTFTKLKAGNYIITVKDSNSCLVSLSHTIVEPEILFGDLLVEGSTVSVIDVKGGTGSYQYAIGTGDFQANNVFTNLAPGYYQIRLKDSTNCEPVRFEARVAAPLTSVSTVTKQLDCVSNAEITVNAKGGYDPYQYSINDGLTYQSTPSFTNIPAGTYSVKVKDAADNISNSNEILINALVPVIATATSTPLDCTNYNATITINATGGQPPYQYSVNNEAYTSTITYTTVSPGTYTISVRDANFCVNKFVHVIAPLENILGTINIEGQTATVVSVSGGSGFYLYSLDEGSVQTSPVFTNVTPGHHLIKIKDSTGCESPYPISFSIEQPNSLTSTVAITKTIDCTSNASIAITAAGGQIPYTYSIDGGITYQSTNTFTNIPGGTYTVTVKDANNDTKTSSFIIPPYSSSLTVSGSYKNVSCNGSNDGSAEIIASGGKAPYLYSINNSVYTSSATFSSLAAGDYTLNVIDAAGCPATSLMRITQPDPIFVTSSVKNTTASNNDGEITVIATGGAGSYTYAITDNFGLPTGPFQISNVFKGLKVGSYGVQVKDTNGCAYSKANITIASNPNPLLVTFATTPATCVNPVGTVTVTASGGTAPYNYSLNGGSYASLNVFNLAPGTYTITVRDAGNNLSSIVADVTQVSVPSITAAVTSNILCKGDNTGSVTAVAIGGKAPYSYSINGVTFSPANTFTNLRIGTFTITVRDANSCLATTMITLTEPSEALSATAFPANDQSIIVNAKGGTGPYQYFLQDKGGVVVAGPQDNGVFTRLPLGLYGAQVTDANGCGYIMSGINVIPSPPLSATADVLAATCANSGTITVNATGGFQPYYYSFDNGVTYTNSNVYSTFLPGNYTIKVRDYKNTIVSLTAAISQINAPAITATATNIKCKGGASGSITATISGGQAPYTYSLNNGVFTTNSGNSISFYNLQAGVYSITVKDAKGCLTTNQIVITEPASPLISGITVQNQTITIEPSGGAGGYKFALSPNLDKFSTNNVFSQLNPGPYTVITSDLNGCSATINVLVDPPSPVINGLNKFEIELKPGLTLADIVVNGQNIRWYMNLNITDGSTSKTKETPLPLSTVLVDGTTYYASQTINGIESKERLAVTVKLNGALSTPDFVLPNFTFYPNPVLHTLTISNTAVIDEIEIYSVSGTTVLSKKVDNDYSEIDLSNVASGMYFLKVKSEGKTKTVKIVKK</sequence>
<dbReference type="NCBIfam" id="TIGR04183">
    <property type="entry name" value="Por_Secre_tail"/>
    <property type="match status" value="1"/>
</dbReference>
<name>A0ABX4BPE2_FLAFR</name>
<protein>
    <recommendedName>
        <fullName evidence="3">Secretion system C-terminal sorting domain-containing protein</fullName>
    </recommendedName>
</protein>
<dbReference type="Pfam" id="PF18962">
    <property type="entry name" value="Por_Secre_tail"/>
    <property type="match status" value="1"/>
</dbReference>
<accession>A0ABX4BPE2</accession>
<dbReference type="Proteomes" id="UP000198382">
    <property type="component" value="Unassembled WGS sequence"/>
</dbReference>
<dbReference type="EMBL" id="MUGV01000023">
    <property type="protein sequence ID" value="OXA77954.1"/>
    <property type="molecule type" value="Genomic_DNA"/>
</dbReference>
<feature type="chain" id="PRO_5047112200" description="Secretion system C-terminal sorting domain-containing protein" evidence="2">
    <location>
        <begin position="19"/>
        <end position="1872"/>
    </location>
</feature>
<dbReference type="Gene3D" id="2.60.40.740">
    <property type="match status" value="3"/>
</dbReference>
<proteinExistence type="predicted"/>
<keyword evidence="5" id="KW-1185">Reference proteome</keyword>
<evidence type="ECO:0000313" key="4">
    <source>
        <dbReference type="EMBL" id="OXA77954.1"/>
    </source>
</evidence>
<evidence type="ECO:0000313" key="5">
    <source>
        <dbReference type="Proteomes" id="UP000198382"/>
    </source>
</evidence>
<feature type="domain" description="Secretion system C-terminal sorting" evidence="3">
    <location>
        <begin position="1803"/>
        <end position="1870"/>
    </location>
</feature>
<comment type="caution">
    <text evidence="4">The sequence shown here is derived from an EMBL/GenBank/DDBJ whole genome shotgun (WGS) entry which is preliminary data.</text>
</comment>
<dbReference type="InterPro" id="IPR025667">
    <property type="entry name" value="SprB_repeat"/>
</dbReference>
<feature type="signal peptide" evidence="2">
    <location>
        <begin position="1"/>
        <end position="18"/>
    </location>
</feature>
<dbReference type="Pfam" id="PF13573">
    <property type="entry name" value="SprB"/>
    <property type="match status" value="11"/>
</dbReference>
<dbReference type="InterPro" id="IPR026444">
    <property type="entry name" value="Secre_tail"/>
</dbReference>
<evidence type="ECO:0000256" key="2">
    <source>
        <dbReference type="SAM" id="SignalP"/>
    </source>
</evidence>
<reference evidence="4 5" key="1">
    <citation type="submission" date="2016-11" db="EMBL/GenBank/DDBJ databases">
        <title>Whole genomes of Flavobacteriaceae.</title>
        <authorList>
            <person name="Stine C."/>
            <person name="Li C."/>
            <person name="Tadesse D."/>
        </authorList>
    </citation>
    <scope>NUCLEOTIDE SEQUENCE [LARGE SCALE GENOMIC DNA]</scope>
    <source>
        <strain evidence="4 5">DSM 15937</strain>
    </source>
</reference>
<organism evidence="4 5">
    <name type="scientific">Flavobacterium frigidimaris</name>
    <dbReference type="NCBI Taxonomy" id="262320"/>
    <lineage>
        <taxon>Bacteria</taxon>
        <taxon>Pseudomonadati</taxon>
        <taxon>Bacteroidota</taxon>
        <taxon>Flavobacteriia</taxon>
        <taxon>Flavobacteriales</taxon>
        <taxon>Flavobacteriaceae</taxon>
        <taxon>Flavobacterium</taxon>
    </lineage>
</organism>
<evidence type="ECO:0000259" key="3">
    <source>
        <dbReference type="Pfam" id="PF18962"/>
    </source>
</evidence>
<keyword evidence="1 2" id="KW-0732">Signal</keyword>